<keyword evidence="2" id="KW-1185">Reference proteome</keyword>
<dbReference type="KEGG" id="csq:CSCA_0914"/>
<name>A0A0E3JZ79_CLOSL</name>
<evidence type="ECO:0000313" key="1">
    <source>
        <dbReference type="EMBL" id="AKA68039.1"/>
    </source>
</evidence>
<reference evidence="1 2" key="1">
    <citation type="journal article" date="2015" name="J. Biotechnol.">
        <title>Complete genome sequence of a malodorant-producing acetogen, Clostridium scatologenes ATCC 25775(T).</title>
        <authorList>
            <person name="Zhu Z."/>
            <person name="Guo T."/>
            <person name="Zheng H."/>
            <person name="Song T."/>
            <person name="Ouyang P."/>
            <person name="Xie J."/>
        </authorList>
    </citation>
    <scope>NUCLEOTIDE SEQUENCE [LARGE SCALE GENOMIC DNA]</scope>
    <source>
        <strain evidence="1 2">ATCC 25775</strain>
    </source>
</reference>
<dbReference type="STRING" id="1548.CSCA_0914"/>
<dbReference type="Proteomes" id="UP000033115">
    <property type="component" value="Chromosome"/>
</dbReference>
<dbReference type="HOGENOM" id="CLU_3024099_0_0_9"/>
<protein>
    <submittedName>
        <fullName evidence="1">Uncharacterized protein</fullName>
    </submittedName>
</protein>
<organism evidence="1 2">
    <name type="scientific">Clostridium scatologenes</name>
    <dbReference type="NCBI Taxonomy" id="1548"/>
    <lineage>
        <taxon>Bacteria</taxon>
        <taxon>Bacillati</taxon>
        <taxon>Bacillota</taxon>
        <taxon>Clostridia</taxon>
        <taxon>Eubacteriales</taxon>
        <taxon>Clostridiaceae</taxon>
        <taxon>Clostridium</taxon>
    </lineage>
</organism>
<gene>
    <name evidence="1" type="ORF">CSCA_0914</name>
</gene>
<evidence type="ECO:0000313" key="2">
    <source>
        <dbReference type="Proteomes" id="UP000033115"/>
    </source>
</evidence>
<dbReference type="EMBL" id="CP009933">
    <property type="protein sequence ID" value="AKA68039.1"/>
    <property type="molecule type" value="Genomic_DNA"/>
</dbReference>
<proteinExistence type="predicted"/>
<dbReference type="AlphaFoldDB" id="A0A0E3JZ79"/>
<accession>A0A0E3JZ79</accession>
<sequence>MNEFKLFPSLGRAFLHEKSKELKSMILCESLTPSVIGEGVSYKERRGISKILVIG</sequence>